<dbReference type="Pfam" id="PF07728">
    <property type="entry name" value="AAA_5"/>
    <property type="match status" value="1"/>
</dbReference>
<dbReference type="GO" id="GO:0016887">
    <property type="term" value="F:ATP hydrolysis activity"/>
    <property type="evidence" value="ECO:0007669"/>
    <property type="project" value="InterPro"/>
</dbReference>
<dbReference type="CDD" id="cd00009">
    <property type="entry name" value="AAA"/>
    <property type="match status" value="1"/>
</dbReference>
<dbReference type="Gene3D" id="3.40.50.300">
    <property type="entry name" value="P-loop containing nucleotide triphosphate hydrolases"/>
    <property type="match status" value="1"/>
</dbReference>
<dbReference type="EMBL" id="FPAB01000001">
    <property type="protein sequence ID" value="SFS43159.1"/>
    <property type="molecule type" value="Genomic_DNA"/>
</dbReference>
<dbReference type="GO" id="GO:0005524">
    <property type="term" value="F:ATP binding"/>
    <property type="evidence" value="ECO:0007669"/>
    <property type="project" value="InterPro"/>
</dbReference>
<sequence>MMPEDPRPEGAGRRSAILLSSHDDQVIGADHRGKGGAAVRKKTREQVEHLIEKKATELAELRSSRVRETMHREAQRIVEAAVREELGHQRSLMDRRMDSAGETAVKQATETVLARTRGMLEEANRAYLERAREQAQRIFRDSVPPVISIRMDGAPPIQVTENAHEVLPDVILVLNARCHALLVGPAGTGKSTIAQQAARALGLEFHALSLGPTTPMSKIFGYYDAHGHYHDTPFRRAFEHGGLMLLDELDSGHPGLLSELNQALSLGVCAFADDMVTAHPDFRVIATANTYGTGPDRQYTGRQALDAATLDRFVILDVPVDEALEERLALAQAPTRTAQAREVLDLVRTLRATAREKRLPVMFSPRASIDSAKLIQAGAEVADVVEWRVLRGLSTAHRSALGVDER</sequence>
<evidence type="ECO:0000259" key="2">
    <source>
        <dbReference type="SMART" id="SM00382"/>
    </source>
</evidence>
<keyword evidence="4" id="KW-1185">Reference proteome</keyword>
<protein>
    <submittedName>
        <fullName evidence="3">MoxR-like ATPase</fullName>
    </submittedName>
</protein>
<dbReference type="SUPFAM" id="SSF52540">
    <property type="entry name" value="P-loop containing nucleoside triphosphate hydrolases"/>
    <property type="match status" value="1"/>
</dbReference>
<evidence type="ECO:0000256" key="1">
    <source>
        <dbReference type="SAM" id="MobiDB-lite"/>
    </source>
</evidence>
<dbReference type="InterPro" id="IPR027417">
    <property type="entry name" value="P-loop_NTPase"/>
</dbReference>
<dbReference type="STRING" id="1176198.SAMN05444716_101697"/>
<dbReference type="InterPro" id="IPR050764">
    <property type="entry name" value="CbbQ/NirQ/NorQ/GpvN"/>
</dbReference>
<dbReference type="Proteomes" id="UP000198873">
    <property type="component" value="Unassembled WGS sequence"/>
</dbReference>
<accession>A0A1I6PSI3</accession>
<dbReference type="PANTHER" id="PTHR42759:SF1">
    <property type="entry name" value="MAGNESIUM-CHELATASE SUBUNIT CHLD"/>
    <property type="match status" value="1"/>
</dbReference>
<evidence type="ECO:0000313" key="4">
    <source>
        <dbReference type="Proteomes" id="UP000198873"/>
    </source>
</evidence>
<dbReference type="SMART" id="SM00382">
    <property type="entry name" value="AAA"/>
    <property type="match status" value="1"/>
</dbReference>
<evidence type="ECO:0000313" key="3">
    <source>
        <dbReference type="EMBL" id="SFS43159.1"/>
    </source>
</evidence>
<dbReference type="PANTHER" id="PTHR42759">
    <property type="entry name" value="MOXR FAMILY PROTEIN"/>
    <property type="match status" value="1"/>
</dbReference>
<proteinExistence type="predicted"/>
<feature type="compositionally biased region" description="Basic and acidic residues" evidence="1">
    <location>
        <begin position="21"/>
        <end position="33"/>
    </location>
</feature>
<dbReference type="InterPro" id="IPR003593">
    <property type="entry name" value="AAA+_ATPase"/>
</dbReference>
<dbReference type="InterPro" id="IPR011704">
    <property type="entry name" value="ATPase_dyneun-rel_AAA"/>
</dbReference>
<feature type="domain" description="AAA+ ATPase" evidence="2">
    <location>
        <begin position="176"/>
        <end position="320"/>
    </location>
</feature>
<dbReference type="AlphaFoldDB" id="A0A1I6PSI3"/>
<feature type="region of interest" description="Disordered" evidence="1">
    <location>
        <begin position="21"/>
        <end position="40"/>
    </location>
</feature>
<gene>
    <name evidence="3" type="ORF">SAMN05444716_101697</name>
</gene>
<name>A0A1I6PSI3_9ACTN</name>
<organism evidence="3 4">
    <name type="scientific">Streptomyces harbinensis</name>
    <dbReference type="NCBI Taxonomy" id="1176198"/>
    <lineage>
        <taxon>Bacteria</taxon>
        <taxon>Bacillati</taxon>
        <taxon>Actinomycetota</taxon>
        <taxon>Actinomycetes</taxon>
        <taxon>Kitasatosporales</taxon>
        <taxon>Streptomycetaceae</taxon>
        <taxon>Streptomyces</taxon>
    </lineage>
</organism>
<reference evidence="4" key="1">
    <citation type="submission" date="2016-10" db="EMBL/GenBank/DDBJ databases">
        <authorList>
            <person name="Varghese N."/>
            <person name="Submissions S."/>
        </authorList>
    </citation>
    <scope>NUCLEOTIDE SEQUENCE [LARGE SCALE GENOMIC DNA]</scope>
    <source>
        <strain evidence="4">CGMCC 4.7047</strain>
    </source>
</reference>